<dbReference type="OrthoDB" id="1443945at2"/>
<dbReference type="SMART" id="SM00054">
    <property type="entry name" value="EFh"/>
    <property type="match status" value="2"/>
</dbReference>
<dbReference type="GO" id="GO:0005509">
    <property type="term" value="F:calcium ion binding"/>
    <property type="evidence" value="ECO:0007669"/>
    <property type="project" value="InterPro"/>
</dbReference>
<dbReference type="Pfam" id="PF13499">
    <property type="entry name" value="EF-hand_7"/>
    <property type="match status" value="1"/>
</dbReference>
<dbReference type="PATRIC" id="fig|1300348.6.peg.782"/>
<dbReference type="RefSeq" id="WP_053973431.1">
    <property type="nucleotide sequence ID" value="NZ_FNUE01000001.1"/>
</dbReference>
<feature type="domain" description="EF-hand" evidence="1">
    <location>
        <begin position="56"/>
        <end position="91"/>
    </location>
</feature>
<accession>A0A0M9CF51</accession>
<protein>
    <submittedName>
        <fullName evidence="2">EF hand repeat-containing protein</fullName>
    </submittedName>
    <submittedName>
        <fullName evidence="3">EF-hand domain pair</fullName>
    </submittedName>
</protein>
<evidence type="ECO:0000313" key="2">
    <source>
        <dbReference type="EMBL" id="KOY51223.1"/>
    </source>
</evidence>
<evidence type="ECO:0000313" key="5">
    <source>
        <dbReference type="Proteomes" id="UP000183071"/>
    </source>
</evidence>
<organism evidence="2 4">
    <name type="scientific">Polaribacter dokdonensis DSW-5</name>
    <dbReference type="NCBI Taxonomy" id="1300348"/>
    <lineage>
        <taxon>Bacteria</taxon>
        <taxon>Pseudomonadati</taxon>
        <taxon>Bacteroidota</taxon>
        <taxon>Flavobacteriia</taxon>
        <taxon>Flavobacteriales</taxon>
        <taxon>Flavobacteriaceae</taxon>
    </lineage>
</organism>
<reference evidence="3 5" key="2">
    <citation type="submission" date="2016-10" db="EMBL/GenBank/DDBJ databases">
        <authorList>
            <person name="Varghese N."/>
            <person name="Submissions S."/>
        </authorList>
    </citation>
    <scope>NUCLEOTIDE SEQUENCE [LARGE SCALE GENOMIC DNA]</scope>
    <source>
        <strain evidence="3 5">DSW-5</strain>
    </source>
</reference>
<dbReference type="SUPFAM" id="SSF47473">
    <property type="entry name" value="EF-hand"/>
    <property type="match status" value="1"/>
</dbReference>
<gene>
    <name evidence="2" type="ORF">I602_783</name>
    <name evidence="3" type="ORF">SAMN05444353_0995</name>
</gene>
<dbReference type="PROSITE" id="PS00018">
    <property type="entry name" value="EF_HAND_1"/>
    <property type="match status" value="2"/>
</dbReference>
<dbReference type="Gene3D" id="1.10.238.10">
    <property type="entry name" value="EF-hand"/>
    <property type="match status" value="1"/>
</dbReference>
<dbReference type="Proteomes" id="UP000037716">
    <property type="component" value="Unassembled WGS sequence"/>
</dbReference>
<dbReference type="EMBL" id="LGBR01000001">
    <property type="protein sequence ID" value="KOY51223.1"/>
    <property type="molecule type" value="Genomic_DNA"/>
</dbReference>
<dbReference type="Proteomes" id="UP000183071">
    <property type="component" value="Unassembled WGS sequence"/>
</dbReference>
<dbReference type="EMBL" id="FNUE01000001">
    <property type="protein sequence ID" value="SEE16090.1"/>
    <property type="molecule type" value="Genomic_DNA"/>
</dbReference>
<evidence type="ECO:0000313" key="3">
    <source>
        <dbReference type="EMBL" id="SEE16090.1"/>
    </source>
</evidence>
<dbReference type="PROSITE" id="PS50222">
    <property type="entry name" value="EF_HAND_2"/>
    <property type="match status" value="2"/>
</dbReference>
<dbReference type="InterPro" id="IPR018247">
    <property type="entry name" value="EF_Hand_1_Ca_BS"/>
</dbReference>
<sequence>MAWTKDKILRNIETLMRSKFTNPKQAFDFYDADKDGFLTKNDFKVLLKEAKVSSIIRGLVAEFMMQSFDQNKDDLVSWVEFQEAIKESGIKE</sequence>
<keyword evidence="5" id="KW-1185">Reference proteome</keyword>
<feature type="domain" description="EF-hand" evidence="1">
    <location>
        <begin position="18"/>
        <end position="53"/>
    </location>
</feature>
<name>A0A0M9CF51_9FLAO</name>
<dbReference type="AlphaFoldDB" id="A0A0M9CF51"/>
<dbReference type="InterPro" id="IPR002048">
    <property type="entry name" value="EF_hand_dom"/>
</dbReference>
<proteinExistence type="predicted"/>
<evidence type="ECO:0000259" key="1">
    <source>
        <dbReference type="PROSITE" id="PS50222"/>
    </source>
</evidence>
<reference evidence="2 4" key="1">
    <citation type="submission" date="2015-07" db="EMBL/GenBank/DDBJ databases">
        <title>Genome of Polaribacter dokdonenesis DSW-5, isolated from seawater off Dokdo in Korea.</title>
        <authorList>
            <person name="Yoon K."/>
            <person name="Song J.Y."/>
            <person name="Kim J.F."/>
        </authorList>
    </citation>
    <scope>NUCLEOTIDE SEQUENCE [LARGE SCALE GENOMIC DNA]</scope>
    <source>
        <strain evidence="2 4">DSW-5</strain>
    </source>
</reference>
<dbReference type="InterPro" id="IPR011992">
    <property type="entry name" value="EF-hand-dom_pair"/>
</dbReference>
<comment type="caution">
    <text evidence="2">The sequence shown here is derived from an EMBL/GenBank/DDBJ whole genome shotgun (WGS) entry which is preliminary data.</text>
</comment>
<evidence type="ECO:0000313" key="4">
    <source>
        <dbReference type="Proteomes" id="UP000037716"/>
    </source>
</evidence>
<dbReference type="STRING" id="1300348.I602_783"/>